<evidence type="ECO:0000313" key="2">
    <source>
        <dbReference type="Proteomes" id="UP001211421"/>
    </source>
</evidence>
<dbReference type="Proteomes" id="UP001211421">
    <property type="component" value="Unassembled WGS sequence"/>
</dbReference>
<dbReference type="EMBL" id="JAQMLS010000013">
    <property type="protein sequence ID" value="MDB8743166.1"/>
    <property type="molecule type" value="Genomic_DNA"/>
</dbReference>
<gene>
    <name evidence="1" type="ORF">PNV70_13945</name>
</gene>
<proteinExistence type="predicted"/>
<protein>
    <submittedName>
        <fullName evidence="1">Uncharacterized protein</fullName>
    </submittedName>
</protein>
<name>A0AAW6E2X1_9FIRM</name>
<dbReference type="InterPro" id="IPR028082">
    <property type="entry name" value="Peripla_BP_I"/>
</dbReference>
<accession>A0AAW6E2X1</accession>
<evidence type="ECO:0000313" key="1">
    <source>
        <dbReference type="EMBL" id="MDB8743166.1"/>
    </source>
</evidence>
<dbReference type="SUPFAM" id="SSF53822">
    <property type="entry name" value="Periplasmic binding protein-like I"/>
    <property type="match status" value="1"/>
</dbReference>
<dbReference type="Gene3D" id="3.40.50.2300">
    <property type="match status" value="1"/>
</dbReference>
<reference evidence="1" key="1">
    <citation type="submission" date="2023-01" db="EMBL/GenBank/DDBJ databases">
        <title>Human gut microbiome strain richness.</title>
        <authorList>
            <person name="Chen-Liaw A."/>
        </authorList>
    </citation>
    <scope>NUCLEOTIDE SEQUENCE</scope>
    <source>
        <strain evidence="1">D59st1_B8_D59t2_181005</strain>
    </source>
</reference>
<dbReference type="AlphaFoldDB" id="A0AAW6E2X1"/>
<comment type="caution">
    <text evidence="1">The sequence shown here is derived from an EMBL/GenBank/DDBJ whole genome shotgun (WGS) entry which is preliminary data.</text>
</comment>
<sequence>MFTSDTAKYKIIGICTSCVQSDYVRDIVSSISRKGVKEGYKVLLFNTFCDLYHNISYNHGEASIFDLINYDILDVLIIMPEAIKRDSISNEISKRAHEHGVPVICVDSTMDNCCSVTFNYSDVFEKIVRHVI</sequence>
<dbReference type="RefSeq" id="WP_195552240.1">
    <property type="nucleotide sequence ID" value="NZ_JADMNX010000013.1"/>
</dbReference>
<organism evidence="1 2">
    <name type="scientific">Ruminococcus bicirculans</name>
    <name type="common">ex Wegman et al. 2014</name>
    <dbReference type="NCBI Taxonomy" id="1160721"/>
    <lineage>
        <taxon>Bacteria</taxon>
        <taxon>Bacillati</taxon>
        <taxon>Bacillota</taxon>
        <taxon>Clostridia</taxon>
        <taxon>Eubacteriales</taxon>
        <taxon>Oscillospiraceae</taxon>
        <taxon>Ruminococcus</taxon>
    </lineage>
</organism>